<feature type="domain" description="HTH luxR-type" evidence="1">
    <location>
        <begin position="326"/>
        <end position="391"/>
    </location>
</feature>
<dbReference type="EMBL" id="JBHRTP010000003">
    <property type="protein sequence ID" value="MFC3106597.1"/>
    <property type="molecule type" value="Genomic_DNA"/>
</dbReference>
<dbReference type="InterPro" id="IPR036388">
    <property type="entry name" value="WH-like_DNA-bd_sf"/>
</dbReference>
<evidence type="ECO:0000313" key="3">
    <source>
        <dbReference type="Proteomes" id="UP001595530"/>
    </source>
</evidence>
<evidence type="ECO:0000313" key="2">
    <source>
        <dbReference type="EMBL" id="MFC3106597.1"/>
    </source>
</evidence>
<dbReference type="PRINTS" id="PR00038">
    <property type="entry name" value="HTHLUXR"/>
</dbReference>
<accession>A0ABV7EV06</accession>
<organism evidence="2 3">
    <name type="scientific">Undibacterium arcticum</name>
    <dbReference type="NCBI Taxonomy" id="1762892"/>
    <lineage>
        <taxon>Bacteria</taxon>
        <taxon>Pseudomonadati</taxon>
        <taxon>Pseudomonadota</taxon>
        <taxon>Betaproteobacteria</taxon>
        <taxon>Burkholderiales</taxon>
        <taxon>Oxalobacteraceae</taxon>
        <taxon>Undibacterium</taxon>
    </lineage>
</organism>
<dbReference type="InterPro" id="IPR000792">
    <property type="entry name" value="Tscrpt_reg_LuxR_C"/>
</dbReference>
<comment type="caution">
    <text evidence="2">The sequence shown here is derived from an EMBL/GenBank/DDBJ whole genome shotgun (WGS) entry which is preliminary data.</text>
</comment>
<reference evidence="3" key="1">
    <citation type="journal article" date="2019" name="Int. J. Syst. Evol. Microbiol.">
        <title>The Global Catalogue of Microorganisms (GCM) 10K type strain sequencing project: providing services to taxonomists for standard genome sequencing and annotation.</title>
        <authorList>
            <consortium name="The Broad Institute Genomics Platform"/>
            <consortium name="The Broad Institute Genome Sequencing Center for Infectious Disease"/>
            <person name="Wu L."/>
            <person name="Ma J."/>
        </authorList>
    </citation>
    <scope>NUCLEOTIDE SEQUENCE [LARGE SCALE GENOMIC DNA]</scope>
    <source>
        <strain evidence="3">KCTC 42986</strain>
    </source>
</reference>
<sequence length="395" mass="43452">MLMATIDSRCGGPQLFETAALPPDQLSTLLGLLYQGPMEATPWSSSLEFIRRQLDASFVTLVLRRPGSVRPGLIVNASVYGASLPGEPSYSNDYYSLCPFIGLPIDQVFTSDEIFGESGWCANQFYKQYLQPLDLRYILGANIRTDDGVECAFFVSRSHGSRDYSATEKAFIRILLPHLKRAVDLHSKLDVVESERSLYAGTIDRMLIGTIILDESGKILKRNSAADSLIATKDGIQVSNGVLEAHCPLENRKFQKVIRLALSNHLAAATSSAEVTTLSRPSGKTPLNVLIRAIPLNYYSEESKRRPAVAVFIRDPVSTSQTSRDMMRKLFKLTRTETELALLMADGLTLDEAADELGIMKNTVRAHLRGIFAKTGATRQATLMKTLLSSVISLG</sequence>
<proteinExistence type="predicted"/>
<dbReference type="CDD" id="cd06170">
    <property type="entry name" value="LuxR_C_like"/>
    <property type="match status" value="1"/>
</dbReference>
<dbReference type="Gene3D" id="1.10.10.10">
    <property type="entry name" value="Winged helix-like DNA-binding domain superfamily/Winged helix DNA-binding domain"/>
    <property type="match status" value="1"/>
</dbReference>
<dbReference type="InterPro" id="IPR016032">
    <property type="entry name" value="Sig_transdc_resp-reg_C-effctor"/>
</dbReference>
<dbReference type="PROSITE" id="PS50043">
    <property type="entry name" value="HTH_LUXR_2"/>
    <property type="match status" value="1"/>
</dbReference>
<keyword evidence="3" id="KW-1185">Reference proteome</keyword>
<protein>
    <submittedName>
        <fullName evidence="2">Helix-turn-helix transcriptional regulator</fullName>
    </submittedName>
</protein>
<dbReference type="Pfam" id="PF00196">
    <property type="entry name" value="GerE"/>
    <property type="match status" value="1"/>
</dbReference>
<dbReference type="SUPFAM" id="SSF46894">
    <property type="entry name" value="C-terminal effector domain of the bipartite response regulators"/>
    <property type="match status" value="1"/>
</dbReference>
<dbReference type="Proteomes" id="UP001595530">
    <property type="component" value="Unassembled WGS sequence"/>
</dbReference>
<gene>
    <name evidence="2" type="ORF">ACFOFO_01245</name>
</gene>
<dbReference type="RefSeq" id="WP_390330611.1">
    <property type="nucleotide sequence ID" value="NZ_JBHRTP010000003.1"/>
</dbReference>
<evidence type="ECO:0000259" key="1">
    <source>
        <dbReference type="PROSITE" id="PS50043"/>
    </source>
</evidence>
<dbReference type="SMART" id="SM00421">
    <property type="entry name" value="HTH_LUXR"/>
    <property type="match status" value="1"/>
</dbReference>
<name>A0ABV7EV06_9BURK</name>